<dbReference type="Proteomes" id="UP000265520">
    <property type="component" value="Unassembled WGS sequence"/>
</dbReference>
<feature type="region of interest" description="Disordered" evidence="1">
    <location>
        <begin position="1"/>
        <end position="108"/>
    </location>
</feature>
<feature type="compositionally biased region" description="Basic and acidic residues" evidence="1">
    <location>
        <begin position="24"/>
        <end position="34"/>
    </location>
</feature>
<feature type="compositionally biased region" description="Polar residues" evidence="1">
    <location>
        <begin position="1"/>
        <end position="13"/>
    </location>
</feature>
<evidence type="ECO:0000313" key="2">
    <source>
        <dbReference type="EMBL" id="MCI45315.1"/>
    </source>
</evidence>
<dbReference type="AlphaFoldDB" id="A0A392SBQ2"/>
<proteinExistence type="predicted"/>
<dbReference type="EMBL" id="LXQA010342477">
    <property type="protein sequence ID" value="MCI45315.1"/>
    <property type="molecule type" value="Genomic_DNA"/>
</dbReference>
<feature type="compositionally biased region" description="Polar residues" evidence="1">
    <location>
        <begin position="46"/>
        <end position="61"/>
    </location>
</feature>
<feature type="compositionally biased region" description="Basic and acidic residues" evidence="1">
    <location>
        <begin position="88"/>
        <end position="97"/>
    </location>
</feature>
<comment type="caution">
    <text evidence="2">The sequence shown here is derived from an EMBL/GenBank/DDBJ whole genome shotgun (WGS) entry which is preliminary data.</text>
</comment>
<keyword evidence="3" id="KW-1185">Reference proteome</keyword>
<evidence type="ECO:0000256" key="1">
    <source>
        <dbReference type="SAM" id="MobiDB-lite"/>
    </source>
</evidence>
<name>A0A392SBQ2_9FABA</name>
<organism evidence="2 3">
    <name type="scientific">Trifolium medium</name>
    <dbReference type="NCBI Taxonomy" id="97028"/>
    <lineage>
        <taxon>Eukaryota</taxon>
        <taxon>Viridiplantae</taxon>
        <taxon>Streptophyta</taxon>
        <taxon>Embryophyta</taxon>
        <taxon>Tracheophyta</taxon>
        <taxon>Spermatophyta</taxon>
        <taxon>Magnoliopsida</taxon>
        <taxon>eudicotyledons</taxon>
        <taxon>Gunneridae</taxon>
        <taxon>Pentapetalae</taxon>
        <taxon>rosids</taxon>
        <taxon>fabids</taxon>
        <taxon>Fabales</taxon>
        <taxon>Fabaceae</taxon>
        <taxon>Papilionoideae</taxon>
        <taxon>50 kb inversion clade</taxon>
        <taxon>NPAAA clade</taxon>
        <taxon>Hologalegina</taxon>
        <taxon>IRL clade</taxon>
        <taxon>Trifolieae</taxon>
        <taxon>Trifolium</taxon>
    </lineage>
</organism>
<accession>A0A392SBQ2</accession>
<feature type="compositionally biased region" description="Polar residues" evidence="1">
    <location>
        <begin position="77"/>
        <end position="86"/>
    </location>
</feature>
<feature type="non-terminal residue" evidence="2">
    <location>
        <position position="1"/>
    </location>
</feature>
<sequence length="108" mass="11468">NPTESTTFESNVETPAGMNFNAETLRKTDQKIGNDARASVTRPTGVMSNNEDTSTRANFESETGKVGVPDNEPPANVQDNVVSNTPEVDAKGAKEKTQGNVMHGDASD</sequence>
<protein>
    <submittedName>
        <fullName evidence="2">Uncharacterized protein</fullName>
    </submittedName>
</protein>
<evidence type="ECO:0000313" key="3">
    <source>
        <dbReference type="Proteomes" id="UP000265520"/>
    </source>
</evidence>
<feature type="non-terminal residue" evidence="2">
    <location>
        <position position="108"/>
    </location>
</feature>
<reference evidence="2 3" key="1">
    <citation type="journal article" date="2018" name="Front. Plant Sci.">
        <title>Red Clover (Trifolium pratense) and Zigzag Clover (T. medium) - A Picture of Genomic Similarities and Differences.</title>
        <authorList>
            <person name="Dluhosova J."/>
            <person name="Istvanek J."/>
            <person name="Nedelnik J."/>
            <person name="Repkova J."/>
        </authorList>
    </citation>
    <scope>NUCLEOTIDE SEQUENCE [LARGE SCALE GENOMIC DNA]</scope>
    <source>
        <strain evidence="3">cv. 10/8</strain>
        <tissue evidence="2">Leaf</tissue>
    </source>
</reference>